<protein>
    <recommendedName>
        <fullName evidence="7">DUF2179 domain-containing protein</fullName>
    </recommendedName>
</protein>
<dbReference type="PIRSF" id="PIRSF006483">
    <property type="entry name" value="Membrane_protein_YitT"/>
    <property type="match status" value="1"/>
</dbReference>
<keyword evidence="3 6" id="KW-0812">Transmembrane</keyword>
<dbReference type="EMBL" id="AZEX01000040">
    <property type="protein sequence ID" value="KRL59830.1"/>
    <property type="molecule type" value="Genomic_DNA"/>
</dbReference>
<dbReference type="Proteomes" id="UP000051264">
    <property type="component" value="Unassembled WGS sequence"/>
</dbReference>
<dbReference type="InterPro" id="IPR051461">
    <property type="entry name" value="UPF0750_membrane"/>
</dbReference>
<dbReference type="STRING" id="1423747.FC69_GL001413"/>
<gene>
    <name evidence="8" type="ORF">FC69_GL001413</name>
</gene>
<comment type="caution">
    <text evidence="8">The sequence shown here is derived from an EMBL/GenBank/DDBJ whole genome shotgun (WGS) entry which is preliminary data.</text>
</comment>
<evidence type="ECO:0000256" key="4">
    <source>
        <dbReference type="ARBA" id="ARBA00022989"/>
    </source>
</evidence>
<keyword evidence="5 6" id="KW-0472">Membrane</keyword>
<evidence type="ECO:0000256" key="1">
    <source>
        <dbReference type="ARBA" id="ARBA00004651"/>
    </source>
</evidence>
<feature type="domain" description="DUF2179" evidence="7">
    <location>
        <begin position="217"/>
        <end position="270"/>
    </location>
</feature>
<evidence type="ECO:0000313" key="9">
    <source>
        <dbReference type="Proteomes" id="UP000051264"/>
    </source>
</evidence>
<proteinExistence type="predicted"/>
<evidence type="ECO:0000256" key="2">
    <source>
        <dbReference type="ARBA" id="ARBA00022475"/>
    </source>
</evidence>
<evidence type="ECO:0000259" key="7">
    <source>
        <dbReference type="Pfam" id="PF10035"/>
    </source>
</evidence>
<comment type="subcellular location">
    <subcellularLocation>
        <location evidence="1">Cell membrane</location>
        <topology evidence="1">Multi-pass membrane protein</topology>
    </subcellularLocation>
</comment>
<feature type="transmembrane region" description="Helical" evidence="6">
    <location>
        <begin position="140"/>
        <end position="162"/>
    </location>
</feature>
<accession>A0A0R1RS30</accession>
<organism evidence="8 9">
    <name type="scientific">Latilactobacillus fuchuensis DSM 14340 = JCM 11249</name>
    <dbReference type="NCBI Taxonomy" id="1423747"/>
    <lineage>
        <taxon>Bacteria</taxon>
        <taxon>Bacillati</taxon>
        <taxon>Bacillota</taxon>
        <taxon>Bacilli</taxon>
        <taxon>Lactobacillales</taxon>
        <taxon>Lactobacillaceae</taxon>
        <taxon>Latilactobacillus</taxon>
    </lineage>
</organism>
<keyword evidence="4 6" id="KW-1133">Transmembrane helix</keyword>
<dbReference type="Pfam" id="PF10035">
    <property type="entry name" value="DUF2179"/>
    <property type="match status" value="1"/>
</dbReference>
<evidence type="ECO:0000256" key="5">
    <source>
        <dbReference type="ARBA" id="ARBA00023136"/>
    </source>
</evidence>
<dbReference type="InterPro" id="IPR019264">
    <property type="entry name" value="DUF2179"/>
</dbReference>
<dbReference type="Pfam" id="PF02588">
    <property type="entry name" value="YitT_membrane"/>
    <property type="match status" value="1"/>
</dbReference>
<dbReference type="GO" id="GO:0005886">
    <property type="term" value="C:plasma membrane"/>
    <property type="evidence" value="ECO:0007669"/>
    <property type="project" value="UniProtKB-SubCell"/>
</dbReference>
<dbReference type="InterPro" id="IPR015867">
    <property type="entry name" value="N-reg_PII/ATP_PRibTrfase_C"/>
</dbReference>
<reference evidence="8 9" key="1">
    <citation type="journal article" date="2015" name="Genome Announc.">
        <title>Expanding the biotechnology potential of lactobacilli through comparative genomics of 213 strains and associated genera.</title>
        <authorList>
            <person name="Sun Z."/>
            <person name="Harris H.M."/>
            <person name="McCann A."/>
            <person name="Guo C."/>
            <person name="Argimon S."/>
            <person name="Zhang W."/>
            <person name="Yang X."/>
            <person name="Jeffery I.B."/>
            <person name="Cooney J.C."/>
            <person name="Kagawa T.F."/>
            <person name="Liu W."/>
            <person name="Song Y."/>
            <person name="Salvetti E."/>
            <person name="Wrobel A."/>
            <person name="Rasinkangas P."/>
            <person name="Parkhill J."/>
            <person name="Rea M.C."/>
            <person name="O'Sullivan O."/>
            <person name="Ritari J."/>
            <person name="Douillard F.P."/>
            <person name="Paul Ross R."/>
            <person name="Yang R."/>
            <person name="Briner A.E."/>
            <person name="Felis G.E."/>
            <person name="de Vos W.M."/>
            <person name="Barrangou R."/>
            <person name="Klaenhammer T.R."/>
            <person name="Caufield P.W."/>
            <person name="Cui Y."/>
            <person name="Zhang H."/>
            <person name="O'Toole P.W."/>
        </authorList>
    </citation>
    <scope>NUCLEOTIDE SEQUENCE [LARGE SCALE GENOMIC DNA]</scope>
    <source>
        <strain evidence="8 9">DSM 14340</strain>
    </source>
</reference>
<evidence type="ECO:0000313" key="8">
    <source>
        <dbReference type="EMBL" id="KRL59830.1"/>
    </source>
</evidence>
<dbReference type="PATRIC" id="fig|1423747.3.peg.1440"/>
<dbReference type="PANTHER" id="PTHR33545:SF9">
    <property type="entry name" value="UPF0750 MEMBRANE PROTEIN YITE"/>
    <property type="match status" value="1"/>
</dbReference>
<dbReference type="InterPro" id="IPR003740">
    <property type="entry name" value="YitT"/>
</dbReference>
<name>A0A0R1RS30_9LACO</name>
<feature type="transmembrane region" description="Helical" evidence="6">
    <location>
        <begin position="102"/>
        <end position="120"/>
    </location>
</feature>
<evidence type="ECO:0000256" key="6">
    <source>
        <dbReference type="SAM" id="Phobius"/>
    </source>
</evidence>
<feature type="transmembrane region" description="Helical" evidence="6">
    <location>
        <begin position="168"/>
        <end position="185"/>
    </location>
</feature>
<keyword evidence="2" id="KW-1003">Cell membrane</keyword>
<dbReference type="PANTHER" id="PTHR33545">
    <property type="entry name" value="UPF0750 MEMBRANE PROTEIN YITT-RELATED"/>
    <property type="match status" value="1"/>
</dbReference>
<feature type="transmembrane region" description="Helical" evidence="6">
    <location>
        <begin position="77"/>
        <end position="96"/>
    </location>
</feature>
<feature type="transmembrane region" description="Helical" evidence="6">
    <location>
        <begin position="49"/>
        <end position="70"/>
    </location>
</feature>
<dbReference type="eggNOG" id="COG1284">
    <property type="taxonomic scope" value="Bacteria"/>
</dbReference>
<dbReference type="Gene3D" id="3.30.70.120">
    <property type="match status" value="1"/>
</dbReference>
<sequence length="273" mass="29757">MKQTIIQMGLILVALETITVGIKLFFAPHEVAAGGATGIGILLKEVMGWQISTVVFVINIGMLILAYFLLDKKTTLKILFGSLMLPVCLAITPQVMVVEDKMLAIIIGSVIYAAGIALLYRIDASSGGSTVPPLIFKKYFNINTAVSLLVVDMLVCFSNVFVSGFETFMMATFSSVITLMTMNYIETGLNRKKMLYVMSNNQIAEIQAHLLEEEEVGVTIFDVTGGYTNEGKQMLMLVVTNQAYQHIINEIHAVDPKAFTIVGNVAEVRGGSL</sequence>
<evidence type="ECO:0000256" key="3">
    <source>
        <dbReference type="ARBA" id="ARBA00022692"/>
    </source>
</evidence>
<dbReference type="AlphaFoldDB" id="A0A0R1RS30"/>
<dbReference type="CDD" id="cd16380">
    <property type="entry name" value="YitT_C"/>
    <property type="match status" value="1"/>
</dbReference>